<protein>
    <recommendedName>
        <fullName evidence="3">Tetratricopeptide repeat protein</fullName>
    </recommendedName>
</protein>
<sequence length="497" mass="56103">MNLPLSRREFILISLQLLALTQLPGCRSSLPILGKDPIKSPLMVEDHCEALIHWAEKGIRDAVLINIDTHDDMRWIHEKKVDALRDIYVNQDWQRLRGAGGLGDNGLYHIGNWIYAGGRLGMFREVYWVIPFEVLSMENPDSKMHRFLDEYGFNQEEIKSFSRSDRQFHGTFHGVPLTICDIRSLPEISSPLLLSIDADFFPPYSTVHEKSYLPSLHELFTALYAKKYRIRDAVVSYSVNGDYLPPHLRWVGDTIGMILERPGLIDEQSSELLTLLQQIDNDYRGTDTAAMLALLETWTVRYPAASLKAYKALAHTLRNETDNAFRAAQESCIADRRYCTLLPYIGTYHYSGGSYAIAEKFYLAGIAANPGMANGLFQYGHCLRQMGRVREAIAVYEKDEAVNGSFPTGFLITETYLTLGDKKAAMASLAKAIEGLERNRYAEVVNDETARAIYAALSFCDREGLKELSAVMRKNPTVVSMFSAYPPKRTKGNTVRG</sequence>
<name>A0ABS5U9X8_9BACT</name>
<evidence type="ECO:0008006" key="3">
    <source>
        <dbReference type="Google" id="ProtNLM"/>
    </source>
</evidence>
<evidence type="ECO:0000313" key="2">
    <source>
        <dbReference type="Proteomes" id="UP000784128"/>
    </source>
</evidence>
<organism evidence="1 2">
    <name type="scientific">Pelotalea chapellei</name>
    <dbReference type="NCBI Taxonomy" id="44671"/>
    <lineage>
        <taxon>Bacteria</taxon>
        <taxon>Pseudomonadati</taxon>
        <taxon>Thermodesulfobacteriota</taxon>
        <taxon>Desulfuromonadia</taxon>
        <taxon>Geobacterales</taxon>
        <taxon>Geobacteraceae</taxon>
        <taxon>Pelotalea</taxon>
    </lineage>
</organism>
<dbReference type="Proteomes" id="UP000784128">
    <property type="component" value="Unassembled WGS sequence"/>
</dbReference>
<dbReference type="EMBL" id="JAHDYS010000010">
    <property type="protein sequence ID" value="MBT1072497.1"/>
    <property type="molecule type" value="Genomic_DNA"/>
</dbReference>
<dbReference type="InterPro" id="IPR019734">
    <property type="entry name" value="TPR_rpt"/>
</dbReference>
<proteinExistence type="predicted"/>
<dbReference type="Pfam" id="PF13181">
    <property type="entry name" value="TPR_8"/>
    <property type="match status" value="2"/>
</dbReference>
<evidence type="ECO:0000313" key="1">
    <source>
        <dbReference type="EMBL" id="MBT1072497.1"/>
    </source>
</evidence>
<comment type="caution">
    <text evidence="1">The sequence shown here is derived from an EMBL/GenBank/DDBJ whole genome shotgun (WGS) entry which is preliminary data.</text>
</comment>
<keyword evidence="2" id="KW-1185">Reference proteome</keyword>
<dbReference type="RefSeq" id="WP_214299543.1">
    <property type="nucleotide sequence ID" value="NZ_JAHDYS010000010.1"/>
</dbReference>
<dbReference type="InterPro" id="IPR011990">
    <property type="entry name" value="TPR-like_helical_dom_sf"/>
</dbReference>
<gene>
    <name evidence="1" type="ORF">KJB30_11920</name>
</gene>
<dbReference type="Gene3D" id="1.25.40.10">
    <property type="entry name" value="Tetratricopeptide repeat domain"/>
    <property type="match status" value="1"/>
</dbReference>
<accession>A0ABS5U9X8</accession>
<dbReference type="SUPFAM" id="SSF48452">
    <property type="entry name" value="TPR-like"/>
    <property type="match status" value="1"/>
</dbReference>
<reference evidence="1 2" key="1">
    <citation type="submission" date="2021-05" db="EMBL/GenBank/DDBJ databases">
        <title>The draft genome of Geobacter chapellei DSM 13688.</title>
        <authorList>
            <person name="Xu Z."/>
            <person name="Masuda Y."/>
            <person name="Itoh H."/>
            <person name="Senoo K."/>
        </authorList>
    </citation>
    <scope>NUCLEOTIDE SEQUENCE [LARGE SCALE GENOMIC DNA]</scope>
    <source>
        <strain evidence="1 2">DSM 13688</strain>
    </source>
</reference>